<proteinExistence type="predicted"/>
<dbReference type="EMBL" id="CM042883">
    <property type="protein sequence ID" value="KAI4374382.1"/>
    <property type="molecule type" value="Genomic_DNA"/>
</dbReference>
<organism evidence="1 2">
    <name type="scientific">Melastoma candidum</name>
    <dbReference type="NCBI Taxonomy" id="119954"/>
    <lineage>
        <taxon>Eukaryota</taxon>
        <taxon>Viridiplantae</taxon>
        <taxon>Streptophyta</taxon>
        <taxon>Embryophyta</taxon>
        <taxon>Tracheophyta</taxon>
        <taxon>Spermatophyta</taxon>
        <taxon>Magnoliopsida</taxon>
        <taxon>eudicotyledons</taxon>
        <taxon>Gunneridae</taxon>
        <taxon>Pentapetalae</taxon>
        <taxon>rosids</taxon>
        <taxon>malvids</taxon>
        <taxon>Myrtales</taxon>
        <taxon>Melastomataceae</taxon>
        <taxon>Melastomatoideae</taxon>
        <taxon>Melastomateae</taxon>
        <taxon>Melastoma</taxon>
    </lineage>
</organism>
<dbReference type="Proteomes" id="UP001057402">
    <property type="component" value="Chromosome 4"/>
</dbReference>
<protein>
    <submittedName>
        <fullName evidence="1">Uncharacterized protein</fullName>
    </submittedName>
</protein>
<accession>A0ACB9R5R2</accession>
<keyword evidence="2" id="KW-1185">Reference proteome</keyword>
<sequence length="299" mass="32665">MRIRSSTRQRRGFCHISLACGLKLLNYLQSFVGISIVLYSAWMLNYWNNHRVFPPFPAPSPVGPPPYASVSGFRGQMVAYGRWNFGSGIALGFGDGDALGLDLSSFHLPASWFIYSFMGVGIVLSSISLIGCMVAEATNGCCLCFYAILVSVLLLIEGALVVFIAIDHRWEQDLPFDPTGELDSLRSFIDNNADMCKWVGIAVLLMQGLSLLLTFVLRGLASPRRTEYCEDDYDGRARIREPLLNPPTGPGNTSVKGEGRIGHSNLWSSLVREKYGLNGASCNSNSSLNQSASSSMKAN</sequence>
<comment type="caution">
    <text evidence="1">The sequence shown here is derived from an EMBL/GenBank/DDBJ whole genome shotgun (WGS) entry which is preliminary data.</text>
</comment>
<name>A0ACB9R5R2_9MYRT</name>
<reference evidence="2" key="1">
    <citation type="journal article" date="2023" name="Front. Plant Sci.">
        <title>Chromosomal-level genome assembly of Melastoma candidum provides insights into trichome evolution.</title>
        <authorList>
            <person name="Zhong Y."/>
            <person name="Wu W."/>
            <person name="Sun C."/>
            <person name="Zou P."/>
            <person name="Liu Y."/>
            <person name="Dai S."/>
            <person name="Zhou R."/>
        </authorList>
    </citation>
    <scope>NUCLEOTIDE SEQUENCE [LARGE SCALE GENOMIC DNA]</scope>
</reference>
<evidence type="ECO:0000313" key="2">
    <source>
        <dbReference type="Proteomes" id="UP001057402"/>
    </source>
</evidence>
<gene>
    <name evidence="1" type="ORF">MLD38_012385</name>
</gene>
<evidence type="ECO:0000313" key="1">
    <source>
        <dbReference type="EMBL" id="KAI4374382.1"/>
    </source>
</evidence>